<organism evidence="8 9">
    <name type="scientific">Orlajensenia leifsoniae</name>
    <dbReference type="NCBI Taxonomy" id="2561933"/>
    <lineage>
        <taxon>Bacteria</taxon>
        <taxon>Bacillati</taxon>
        <taxon>Actinomycetota</taxon>
        <taxon>Actinomycetes</taxon>
        <taxon>Micrococcales</taxon>
        <taxon>Microbacteriaceae</taxon>
        <taxon>Orlajensenia</taxon>
    </lineage>
</organism>
<dbReference type="InterPro" id="IPR000412">
    <property type="entry name" value="ABC_2_transport"/>
</dbReference>
<sequence length="285" mass="30362">MTNLDAAQAASVAERITARPLDPITLDRRVPPFGSFNITFLGIELRRKLRNRRTIIFTIIFPVGMFFLSGYPNHDIPLTAVPIAQGGLSVAAYIMVSMALYGAMMSATAAGGAVAVERAQGWSRQLRLTPLNPVANVATKIIAGLLLGLIAVGATYLAGALSGIHMSAAQWLSSGLASWLLGSTVFTALGLMVGYMVPSENAMQLTSLVVVFFSFVGGLFYPLSMMPPVVQAIAAWTPVYGIGEIARAPLTGSGFEPLAMINAIAWLVIFSLGTILLFRRDTKRV</sequence>
<keyword evidence="4 6" id="KW-0472">Membrane</keyword>
<dbReference type="AlphaFoldDB" id="A0A4Y9R3M3"/>
<feature type="transmembrane region" description="Helical" evidence="6">
    <location>
        <begin position="205"/>
        <end position="223"/>
    </location>
</feature>
<evidence type="ECO:0000313" key="8">
    <source>
        <dbReference type="EMBL" id="TFV98728.1"/>
    </source>
</evidence>
<dbReference type="InterPro" id="IPR051328">
    <property type="entry name" value="T7SS_ABC-Transporter"/>
</dbReference>
<accession>A0A4Y9R3M3</accession>
<comment type="caution">
    <text evidence="8">The sequence shown here is derived from an EMBL/GenBank/DDBJ whole genome shotgun (WGS) entry which is preliminary data.</text>
</comment>
<dbReference type="GO" id="GO:0043190">
    <property type="term" value="C:ATP-binding cassette (ABC) transporter complex"/>
    <property type="evidence" value="ECO:0007669"/>
    <property type="project" value="InterPro"/>
</dbReference>
<evidence type="ECO:0000313" key="9">
    <source>
        <dbReference type="Proteomes" id="UP000298127"/>
    </source>
</evidence>
<feature type="transmembrane region" description="Helical" evidence="6">
    <location>
        <begin position="91"/>
        <end position="116"/>
    </location>
</feature>
<evidence type="ECO:0000256" key="6">
    <source>
        <dbReference type="RuleBase" id="RU361157"/>
    </source>
</evidence>
<keyword evidence="6" id="KW-0813">Transport</keyword>
<evidence type="ECO:0000256" key="3">
    <source>
        <dbReference type="ARBA" id="ARBA00022989"/>
    </source>
</evidence>
<dbReference type="GO" id="GO:0140359">
    <property type="term" value="F:ABC-type transporter activity"/>
    <property type="evidence" value="ECO:0007669"/>
    <property type="project" value="InterPro"/>
</dbReference>
<name>A0A4Y9R3M3_9MICO</name>
<keyword evidence="6" id="KW-1003">Cell membrane</keyword>
<dbReference type="PROSITE" id="PS51012">
    <property type="entry name" value="ABC_TM2"/>
    <property type="match status" value="1"/>
</dbReference>
<proteinExistence type="inferred from homology"/>
<dbReference type="EMBL" id="SPQZ01000002">
    <property type="protein sequence ID" value="TFV98728.1"/>
    <property type="molecule type" value="Genomic_DNA"/>
</dbReference>
<keyword evidence="2 6" id="KW-0812">Transmembrane</keyword>
<protein>
    <recommendedName>
        <fullName evidence="6">Transport permease protein</fullName>
    </recommendedName>
</protein>
<keyword evidence="5" id="KW-0046">Antibiotic resistance</keyword>
<feature type="domain" description="ABC transmembrane type-2" evidence="7">
    <location>
        <begin position="53"/>
        <end position="281"/>
    </location>
</feature>
<keyword evidence="9" id="KW-1185">Reference proteome</keyword>
<dbReference type="Proteomes" id="UP000298127">
    <property type="component" value="Unassembled WGS sequence"/>
</dbReference>
<evidence type="ECO:0000259" key="7">
    <source>
        <dbReference type="PROSITE" id="PS51012"/>
    </source>
</evidence>
<dbReference type="GO" id="GO:0046677">
    <property type="term" value="P:response to antibiotic"/>
    <property type="evidence" value="ECO:0007669"/>
    <property type="project" value="UniProtKB-KW"/>
</dbReference>
<comment type="similarity">
    <text evidence="6">Belongs to the ABC-2 integral membrane protein family.</text>
</comment>
<dbReference type="PANTHER" id="PTHR43077">
    <property type="entry name" value="TRANSPORT PERMEASE YVFS-RELATED"/>
    <property type="match status" value="1"/>
</dbReference>
<dbReference type="PANTHER" id="PTHR43077:SF11">
    <property type="entry name" value="TRANSPORT PERMEASE YVFS-RELATED"/>
    <property type="match status" value="1"/>
</dbReference>
<evidence type="ECO:0000256" key="4">
    <source>
        <dbReference type="ARBA" id="ARBA00023136"/>
    </source>
</evidence>
<dbReference type="PIRSF" id="PIRSF006648">
    <property type="entry name" value="DrrB"/>
    <property type="match status" value="1"/>
</dbReference>
<evidence type="ECO:0000256" key="2">
    <source>
        <dbReference type="ARBA" id="ARBA00022692"/>
    </source>
</evidence>
<dbReference type="Pfam" id="PF01061">
    <property type="entry name" value="ABC2_membrane"/>
    <property type="match status" value="1"/>
</dbReference>
<keyword evidence="3 6" id="KW-1133">Transmembrane helix</keyword>
<evidence type="ECO:0000256" key="5">
    <source>
        <dbReference type="ARBA" id="ARBA00023251"/>
    </source>
</evidence>
<comment type="subcellular location">
    <subcellularLocation>
        <location evidence="6">Cell membrane</location>
        <topology evidence="6">Multi-pass membrane protein</topology>
    </subcellularLocation>
    <subcellularLocation>
        <location evidence="1">Membrane</location>
        <topology evidence="1">Multi-pass membrane protein</topology>
    </subcellularLocation>
</comment>
<dbReference type="RefSeq" id="WP_135119266.1">
    <property type="nucleotide sequence ID" value="NZ_SPQZ01000002.1"/>
</dbReference>
<gene>
    <name evidence="8" type="ORF">E4M00_04205</name>
</gene>
<feature type="transmembrane region" description="Helical" evidence="6">
    <location>
        <begin position="176"/>
        <end position="198"/>
    </location>
</feature>
<feature type="transmembrane region" description="Helical" evidence="6">
    <location>
        <begin position="259"/>
        <end position="278"/>
    </location>
</feature>
<evidence type="ECO:0000256" key="1">
    <source>
        <dbReference type="ARBA" id="ARBA00004141"/>
    </source>
</evidence>
<feature type="transmembrane region" description="Helical" evidence="6">
    <location>
        <begin position="54"/>
        <end position="71"/>
    </location>
</feature>
<feature type="transmembrane region" description="Helical" evidence="6">
    <location>
        <begin position="137"/>
        <end position="164"/>
    </location>
</feature>
<dbReference type="InterPro" id="IPR047817">
    <property type="entry name" value="ABC2_TM_bact-type"/>
</dbReference>
<reference evidence="8 9" key="1">
    <citation type="journal article" date="2018" name="J. Microbiol.">
        <title>Leifsonia flava sp. nov., a novel actinobacterium isolated from the rhizosphere of Aquilegia viridiflora.</title>
        <authorList>
            <person name="Cai Y."/>
            <person name="Tao W.Z."/>
            <person name="Ma Y.J."/>
            <person name="Cheng J."/>
            <person name="Zhang M.Y."/>
            <person name="Zhang Y.X."/>
        </authorList>
    </citation>
    <scope>NUCLEOTIDE SEQUENCE [LARGE SCALE GENOMIC DNA]</scope>
    <source>
        <strain evidence="8 9">SYP-B2174</strain>
    </source>
</reference>
<dbReference type="InterPro" id="IPR013525">
    <property type="entry name" value="ABC2_TM"/>
</dbReference>